<feature type="region of interest" description="Disordered" evidence="1">
    <location>
        <begin position="656"/>
        <end position="692"/>
    </location>
</feature>
<feature type="region of interest" description="Disordered" evidence="1">
    <location>
        <begin position="491"/>
        <end position="546"/>
    </location>
</feature>
<feature type="transmembrane region" description="Helical" evidence="2">
    <location>
        <begin position="399"/>
        <end position="418"/>
    </location>
</feature>
<evidence type="ECO:0000256" key="2">
    <source>
        <dbReference type="SAM" id="Phobius"/>
    </source>
</evidence>
<evidence type="ECO:0000256" key="1">
    <source>
        <dbReference type="SAM" id="MobiDB-lite"/>
    </source>
</evidence>
<dbReference type="OrthoDB" id="2657661at2759"/>
<dbReference type="RefSeq" id="XP_041197499.1">
    <property type="nucleotide sequence ID" value="XM_041343796.1"/>
</dbReference>
<keyword evidence="4" id="KW-1185">Reference proteome</keyword>
<evidence type="ECO:0000313" key="3">
    <source>
        <dbReference type="EMBL" id="KAG1823439.1"/>
    </source>
</evidence>
<organism evidence="3 4">
    <name type="scientific">Suillus subaureus</name>
    <dbReference type="NCBI Taxonomy" id="48587"/>
    <lineage>
        <taxon>Eukaryota</taxon>
        <taxon>Fungi</taxon>
        <taxon>Dikarya</taxon>
        <taxon>Basidiomycota</taxon>
        <taxon>Agaricomycotina</taxon>
        <taxon>Agaricomycetes</taxon>
        <taxon>Agaricomycetidae</taxon>
        <taxon>Boletales</taxon>
        <taxon>Suillineae</taxon>
        <taxon>Suillaceae</taxon>
        <taxon>Suillus</taxon>
    </lineage>
</organism>
<sequence>MNVCEPDICDDIEYFMQILLGDLERTIEGGDLSLMKEVDLVVEPKSFDGESVVCCYYFANHRDRCLFWLDDFNPERIISECKGIRSPSHLWFAIEAQYWRHWDYFPSLCPVTESIVDELKDMLIHATCDHLTSLGSSAAFDAIEIKDHLSVVDKIKVRPTPPTPPTHQSMRRGHAAIVIGRIMYTLSQCSLIYTSSCNSRSFEAHNHFVNYHGEDCVRLMFEQSVHGWTYKPSPLMVILAPLLFFDPVAQVRELHKIFVDEVAHTARWNAFCSNFKGQLQDSNLLATVLLNANVGFLAINTVDKGGRDAIQLASYMSLVTSLGSIVLGLFFVSHNRTSGQNTALDAAVFLGKLHNGTHGMEKLAIIYSLPKALLMWGMAFFFAAFSIDWWTSGDMTSKTIVGTVTLVVLVMLSNSIILTREGAKWSWRPTWRLCGDIVQGLSSRLADAWKQVVVFGQIDPRTHSDAIDLVTSVGLSAEADAQMRSTSYITTFPSSEIPGPDKYENRPDSPIPPVRPGHPTASVDTPQQPHTGNFVLPSSGSRTSTGVLSRAGSLQQIRENTQTVFQDHSTTETRCGSGSAPLCVHVNTLPSSASEGMVGTLANALRHSDALPATATIMSKHGLQSAAEDINTGAPISPDSFGTEEREGVTYTKNVVEEPRELEHPQPSSSTTPPPKIYARSATGDHFHHAPGAPQATLLEAGHDIVEECHE</sequence>
<dbReference type="EMBL" id="JABBWG010000004">
    <property type="protein sequence ID" value="KAG1823439.1"/>
    <property type="molecule type" value="Genomic_DNA"/>
</dbReference>
<reference evidence="3" key="1">
    <citation type="journal article" date="2020" name="New Phytol.">
        <title>Comparative genomics reveals dynamic genome evolution in host specialist ectomycorrhizal fungi.</title>
        <authorList>
            <person name="Lofgren L.A."/>
            <person name="Nguyen N.H."/>
            <person name="Vilgalys R."/>
            <person name="Ruytinx J."/>
            <person name="Liao H.L."/>
            <person name="Branco S."/>
            <person name="Kuo A."/>
            <person name="LaButti K."/>
            <person name="Lipzen A."/>
            <person name="Andreopoulos W."/>
            <person name="Pangilinan J."/>
            <person name="Riley R."/>
            <person name="Hundley H."/>
            <person name="Na H."/>
            <person name="Barry K."/>
            <person name="Grigoriev I.V."/>
            <person name="Stajich J.E."/>
            <person name="Kennedy P.G."/>
        </authorList>
    </citation>
    <scope>NUCLEOTIDE SEQUENCE</scope>
    <source>
        <strain evidence="3">MN1</strain>
    </source>
</reference>
<protein>
    <submittedName>
        <fullName evidence="3">Uncharacterized protein</fullName>
    </submittedName>
</protein>
<keyword evidence="2" id="KW-0812">Transmembrane</keyword>
<proteinExistence type="predicted"/>
<name>A0A9P7JHX9_9AGAM</name>
<dbReference type="AlphaFoldDB" id="A0A9P7JHX9"/>
<comment type="caution">
    <text evidence="3">The sequence shown here is derived from an EMBL/GenBank/DDBJ whole genome shotgun (WGS) entry which is preliminary data.</text>
</comment>
<feature type="transmembrane region" description="Helical" evidence="2">
    <location>
        <begin position="364"/>
        <end position="387"/>
    </location>
</feature>
<dbReference type="Proteomes" id="UP000807769">
    <property type="component" value="Unassembled WGS sequence"/>
</dbReference>
<feature type="compositionally biased region" description="Polar residues" evidence="1">
    <location>
        <begin position="522"/>
        <end position="546"/>
    </location>
</feature>
<keyword evidence="2" id="KW-0472">Membrane</keyword>
<gene>
    <name evidence="3" type="ORF">BJ212DRAFT_680200</name>
</gene>
<dbReference type="GeneID" id="64637812"/>
<accession>A0A9P7JHX9</accession>
<evidence type="ECO:0000313" key="4">
    <source>
        <dbReference type="Proteomes" id="UP000807769"/>
    </source>
</evidence>
<feature type="transmembrane region" description="Helical" evidence="2">
    <location>
        <begin position="312"/>
        <end position="332"/>
    </location>
</feature>
<keyword evidence="2" id="KW-1133">Transmembrane helix</keyword>